<evidence type="ECO:0000256" key="1">
    <source>
        <dbReference type="SAM" id="Phobius"/>
    </source>
</evidence>
<dbReference type="EMBL" id="CP142735">
    <property type="protein sequence ID" value="WUR04668.1"/>
    <property type="molecule type" value="Genomic_DNA"/>
</dbReference>
<dbReference type="Proteomes" id="UP001334084">
    <property type="component" value="Chromosome 10"/>
</dbReference>
<organism evidence="2 3">
    <name type="scientific">Vairimorpha necatrix</name>
    <dbReference type="NCBI Taxonomy" id="6039"/>
    <lineage>
        <taxon>Eukaryota</taxon>
        <taxon>Fungi</taxon>
        <taxon>Fungi incertae sedis</taxon>
        <taxon>Microsporidia</taxon>
        <taxon>Nosematidae</taxon>
        <taxon>Vairimorpha</taxon>
    </lineage>
</organism>
<sequence>MNFLKSQTIDNYAKPKLCALIVLLTIQLLITINVYLLIISVCILIWITKYKLFCFIMIALVYSFKYDLLFISPNKPFGKRDNYKVNYEEELNLFDQRNVENKNALDTIDGSTAIGSPIVVKNIRAKKRYHLNLIFDGEDDSTIIGHNGEYVYTEETTTSVKQ</sequence>
<reference evidence="2" key="1">
    <citation type="journal article" date="2024" name="BMC Genomics">
        <title>Functional annotation of a divergent genome using sequence and structure-based similarity.</title>
        <authorList>
            <person name="Svedberg D."/>
            <person name="Winiger R.R."/>
            <person name="Berg A."/>
            <person name="Sharma H."/>
            <person name="Tellgren-Roth C."/>
            <person name="Debrunner-Vossbrinck B.A."/>
            <person name="Vossbrinck C.R."/>
            <person name="Barandun J."/>
        </authorList>
    </citation>
    <scope>NUCLEOTIDE SEQUENCE</scope>
    <source>
        <strain evidence="2">Illinois isolate</strain>
    </source>
</reference>
<dbReference type="KEGG" id="vnx:VNE69_10020"/>
<feature type="transmembrane region" description="Helical" evidence="1">
    <location>
        <begin position="52"/>
        <end position="71"/>
    </location>
</feature>
<evidence type="ECO:0000313" key="3">
    <source>
        <dbReference type="Proteomes" id="UP001334084"/>
    </source>
</evidence>
<proteinExistence type="predicted"/>
<dbReference type="RefSeq" id="XP_065330813.1">
    <property type="nucleotide sequence ID" value="XM_065474741.1"/>
</dbReference>
<keyword evidence="1" id="KW-0812">Transmembrane</keyword>
<gene>
    <name evidence="2" type="ORF">VNE69_10020</name>
</gene>
<accession>A0AAX4JF89</accession>
<keyword evidence="1" id="KW-1133">Transmembrane helix</keyword>
<dbReference type="AlphaFoldDB" id="A0AAX4JF89"/>
<feature type="transmembrane region" description="Helical" evidence="1">
    <location>
        <begin position="20"/>
        <end position="46"/>
    </location>
</feature>
<evidence type="ECO:0000313" key="2">
    <source>
        <dbReference type="EMBL" id="WUR04668.1"/>
    </source>
</evidence>
<keyword evidence="3" id="KW-1185">Reference proteome</keyword>
<name>A0AAX4JF89_9MICR</name>
<keyword evidence="1" id="KW-0472">Membrane</keyword>
<dbReference type="GeneID" id="90542502"/>
<protein>
    <submittedName>
        <fullName evidence="2">Uncharacterized protein</fullName>
    </submittedName>
</protein>